<name>A0A364Y192_9BACT</name>
<evidence type="ECO:0000313" key="2">
    <source>
        <dbReference type="Proteomes" id="UP000251889"/>
    </source>
</evidence>
<gene>
    <name evidence="1" type="ORF">DQQ10_18185</name>
</gene>
<dbReference type="OrthoDB" id="1253974at2"/>
<evidence type="ECO:0000313" key="1">
    <source>
        <dbReference type="EMBL" id="RAV99533.1"/>
    </source>
</evidence>
<reference evidence="1 2" key="1">
    <citation type="submission" date="2018-06" db="EMBL/GenBank/DDBJ databases">
        <title>Chryseolinea flavus sp. nov., a member of the phylum Bacteroidetes isolated from soil.</title>
        <authorList>
            <person name="Li Y."/>
            <person name="Wang J."/>
        </authorList>
    </citation>
    <scope>NUCLEOTIDE SEQUENCE [LARGE SCALE GENOMIC DNA]</scope>
    <source>
        <strain evidence="1 2">SDU1-6</strain>
    </source>
</reference>
<dbReference type="AlphaFoldDB" id="A0A364Y192"/>
<proteinExistence type="predicted"/>
<accession>A0A364Y192</accession>
<dbReference type="Proteomes" id="UP000251889">
    <property type="component" value="Unassembled WGS sequence"/>
</dbReference>
<dbReference type="EMBL" id="QMFY01000010">
    <property type="protein sequence ID" value="RAV99533.1"/>
    <property type="molecule type" value="Genomic_DNA"/>
</dbReference>
<comment type="caution">
    <text evidence="1">The sequence shown here is derived from an EMBL/GenBank/DDBJ whole genome shotgun (WGS) entry which is preliminary data.</text>
</comment>
<organism evidence="1 2">
    <name type="scientific">Pseudochryseolinea flava</name>
    <dbReference type="NCBI Taxonomy" id="2059302"/>
    <lineage>
        <taxon>Bacteria</taxon>
        <taxon>Pseudomonadati</taxon>
        <taxon>Bacteroidota</taxon>
        <taxon>Cytophagia</taxon>
        <taxon>Cytophagales</taxon>
        <taxon>Fulvivirgaceae</taxon>
        <taxon>Pseudochryseolinea</taxon>
    </lineage>
</organism>
<sequence>MATARRILIKDVRTEAMQALIEKNYATGRIATFDYEYREVFLDKMNYAFIVFDAYVENWIEVDLDFYRSAEEHDDFLMRVSKACSTVVLFGYEQTTMGDTRFLAWENGQVLRSIYMKSQHPPHRILMESNVGEKLDYEKNFQYADVGQDISGYKTLDFYTDIQTMFADYGYSGQERKDFNQKYVHIEYLHLR</sequence>
<keyword evidence="2" id="KW-1185">Reference proteome</keyword>
<dbReference type="RefSeq" id="WP_112748319.1">
    <property type="nucleotide sequence ID" value="NZ_QMFY01000010.1"/>
</dbReference>
<protein>
    <submittedName>
        <fullName evidence="1">Uncharacterized protein</fullName>
    </submittedName>
</protein>